<evidence type="ECO:0000313" key="2">
    <source>
        <dbReference type="EMBL" id="MPD06688.1"/>
    </source>
</evidence>
<dbReference type="Proteomes" id="UP000324222">
    <property type="component" value="Unassembled WGS sequence"/>
</dbReference>
<reference evidence="2 3" key="1">
    <citation type="submission" date="2019-05" db="EMBL/GenBank/DDBJ databases">
        <title>Another draft genome of Portunus trituberculatus and its Hox gene families provides insights of decapod evolution.</title>
        <authorList>
            <person name="Jeong J.-H."/>
            <person name="Song I."/>
            <person name="Kim S."/>
            <person name="Choi T."/>
            <person name="Kim D."/>
            <person name="Ryu S."/>
            <person name="Kim W."/>
        </authorList>
    </citation>
    <scope>NUCLEOTIDE SEQUENCE [LARGE SCALE GENOMIC DNA]</scope>
    <source>
        <tissue evidence="2">Muscle</tissue>
    </source>
</reference>
<keyword evidence="3" id="KW-1185">Reference proteome</keyword>
<gene>
    <name evidence="2" type="ORF">E2C01_102512</name>
</gene>
<evidence type="ECO:0000256" key="1">
    <source>
        <dbReference type="SAM" id="MobiDB-lite"/>
    </source>
</evidence>
<evidence type="ECO:0000313" key="3">
    <source>
        <dbReference type="Proteomes" id="UP000324222"/>
    </source>
</evidence>
<dbReference type="AlphaFoldDB" id="A0A5B7KMS7"/>
<comment type="caution">
    <text evidence="2">The sequence shown here is derived from an EMBL/GenBank/DDBJ whole genome shotgun (WGS) entry which is preliminary data.</text>
</comment>
<feature type="compositionally biased region" description="Polar residues" evidence="1">
    <location>
        <begin position="40"/>
        <end position="56"/>
    </location>
</feature>
<dbReference type="EMBL" id="VSRR010152506">
    <property type="protein sequence ID" value="MPD06688.1"/>
    <property type="molecule type" value="Genomic_DNA"/>
</dbReference>
<accession>A0A5B7KMS7</accession>
<name>A0A5B7KMS7_PORTR</name>
<organism evidence="2 3">
    <name type="scientific">Portunus trituberculatus</name>
    <name type="common">Swimming crab</name>
    <name type="synonym">Neptunus trituberculatus</name>
    <dbReference type="NCBI Taxonomy" id="210409"/>
    <lineage>
        <taxon>Eukaryota</taxon>
        <taxon>Metazoa</taxon>
        <taxon>Ecdysozoa</taxon>
        <taxon>Arthropoda</taxon>
        <taxon>Crustacea</taxon>
        <taxon>Multicrustacea</taxon>
        <taxon>Malacostraca</taxon>
        <taxon>Eumalacostraca</taxon>
        <taxon>Eucarida</taxon>
        <taxon>Decapoda</taxon>
        <taxon>Pleocyemata</taxon>
        <taxon>Brachyura</taxon>
        <taxon>Eubrachyura</taxon>
        <taxon>Portunoidea</taxon>
        <taxon>Portunidae</taxon>
        <taxon>Portuninae</taxon>
        <taxon>Portunus</taxon>
    </lineage>
</organism>
<protein>
    <submittedName>
        <fullName evidence="2">Uncharacterized protein</fullName>
    </submittedName>
</protein>
<sequence>MGKYSDLSRHRLQQQLQQVSRYGLLRIQITHIMIRITQSSGSTDQDVNRTQTVVSDHSSEVDHDKQKTSYLLVSHNIHPRATKATHNMAYVLSL</sequence>
<proteinExistence type="predicted"/>
<feature type="region of interest" description="Disordered" evidence="1">
    <location>
        <begin position="40"/>
        <end position="61"/>
    </location>
</feature>